<feature type="chain" id="PRO_5041930409" evidence="1">
    <location>
        <begin position="34"/>
        <end position="308"/>
    </location>
</feature>
<organism evidence="2 3">
    <name type="scientific">Amorphus orientalis</name>
    <dbReference type="NCBI Taxonomy" id="649198"/>
    <lineage>
        <taxon>Bacteria</taxon>
        <taxon>Pseudomonadati</taxon>
        <taxon>Pseudomonadota</taxon>
        <taxon>Alphaproteobacteria</taxon>
        <taxon>Hyphomicrobiales</taxon>
        <taxon>Amorphaceae</taxon>
        <taxon>Amorphus</taxon>
    </lineage>
</organism>
<evidence type="ECO:0000313" key="3">
    <source>
        <dbReference type="Proteomes" id="UP001229244"/>
    </source>
</evidence>
<feature type="signal peptide" evidence="1">
    <location>
        <begin position="1"/>
        <end position="33"/>
    </location>
</feature>
<protein>
    <submittedName>
        <fullName evidence="2">Uncharacterized protein</fullName>
    </submittedName>
</protein>
<sequence length="308" mass="31910">MPSCPSLRRKCQTGSRARNLAAAAAAAALLALAGCVATPGGPAATACLAPGEVTDRDGDFSRHPELFGPDRCVSQQTFEENGRAWTIQTVRNVTRRGPLWVLPHDDEQAAVATAAYALDRYGGTAVLVETGGRRANAGVDPNRNFGSGRARCTKASSPRFVNAILAERSWGMPVIALHTNAPGIAGRGGSGSVSILAPGPGDQAFRSASASGGLASPDSLVITAVTGALETNRRVQDLVQRLTEAGLNVLVETTSAGRSDCSLSHYAALAGISPYLNLEVRDGDDATQKRMLDIVMTILGYRPASGAS</sequence>
<keyword evidence="1" id="KW-0732">Signal</keyword>
<dbReference type="InterPro" id="IPR006311">
    <property type="entry name" value="TAT_signal"/>
</dbReference>
<dbReference type="PROSITE" id="PS51318">
    <property type="entry name" value="TAT"/>
    <property type="match status" value="1"/>
</dbReference>
<accession>A0AAE3VRQ7</accession>
<dbReference type="Proteomes" id="UP001229244">
    <property type="component" value="Unassembled WGS sequence"/>
</dbReference>
<dbReference type="AlphaFoldDB" id="A0AAE3VRQ7"/>
<dbReference type="EMBL" id="JAUSUL010000004">
    <property type="protein sequence ID" value="MDQ0316957.1"/>
    <property type="molecule type" value="Genomic_DNA"/>
</dbReference>
<reference evidence="2" key="1">
    <citation type="submission" date="2023-07" db="EMBL/GenBank/DDBJ databases">
        <title>Genomic Encyclopedia of Type Strains, Phase IV (KMG-IV): sequencing the most valuable type-strain genomes for metagenomic binning, comparative biology and taxonomic classification.</title>
        <authorList>
            <person name="Goeker M."/>
        </authorList>
    </citation>
    <scope>NUCLEOTIDE SEQUENCE</scope>
    <source>
        <strain evidence="2">DSM 21202</strain>
    </source>
</reference>
<evidence type="ECO:0000256" key="1">
    <source>
        <dbReference type="SAM" id="SignalP"/>
    </source>
</evidence>
<comment type="caution">
    <text evidence="2">The sequence shown here is derived from an EMBL/GenBank/DDBJ whole genome shotgun (WGS) entry which is preliminary data.</text>
</comment>
<dbReference type="RefSeq" id="WP_306886854.1">
    <property type="nucleotide sequence ID" value="NZ_JAUSUL010000004.1"/>
</dbReference>
<gene>
    <name evidence="2" type="ORF">J2S73_003434</name>
</gene>
<name>A0AAE3VRQ7_9HYPH</name>
<keyword evidence="3" id="KW-1185">Reference proteome</keyword>
<evidence type="ECO:0000313" key="2">
    <source>
        <dbReference type="EMBL" id="MDQ0316957.1"/>
    </source>
</evidence>
<proteinExistence type="predicted"/>